<proteinExistence type="predicted"/>
<dbReference type="Proteomes" id="UP001221142">
    <property type="component" value="Unassembled WGS sequence"/>
</dbReference>
<name>A0AAD7C4E8_9AGAR</name>
<dbReference type="AlphaFoldDB" id="A0AAD7C4E8"/>
<protein>
    <submittedName>
        <fullName evidence="2">Uncharacterized protein</fullName>
    </submittedName>
</protein>
<comment type="caution">
    <text evidence="2">The sequence shown here is derived from an EMBL/GenBank/DDBJ whole genome shotgun (WGS) entry which is preliminary data.</text>
</comment>
<keyword evidence="3" id="KW-1185">Reference proteome</keyword>
<sequence length="173" mass="19129">MLYDMVSPLSELASGRRPADQRPLAETTPDADHVRSTHTSHPRQESSHRSFSPPRRTESGTYYIVPAGANIVFQDAAGNEITRVGDFSGRRHRVSPIVVQDEHGRESYQYAIIPIHAKLKHETQTEEIKVERVDTITRAVGAGTLVLDPRNSITMGTGAPNPNRPFCCSTEVV</sequence>
<gene>
    <name evidence="2" type="ORF">FB45DRAFT_410802</name>
</gene>
<organism evidence="2 3">
    <name type="scientific">Roridomyces roridus</name>
    <dbReference type="NCBI Taxonomy" id="1738132"/>
    <lineage>
        <taxon>Eukaryota</taxon>
        <taxon>Fungi</taxon>
        <taxon>Dikarya</taxon>
        <taxon>Basidiomycota</taxon>
        <taxon>Agaricomycotina</taxon>
        <taxon>Agaricomycetes</taxon>
        <taxon>Agaricomycetidae</taxon>
        <taxon>Agaricales</taxon>
        <taxon>Marasmiineae</taxon>
        <taxon>Mycenaceae</taxon>
        <taxon>Roridomyces</taxon>
    </lineage>
</organism>
<feature type="region of interest" description="Disordered" evidence="1">
    <location>
        <begin position="1"/>
        <end position="60"/>
    </location>
</feature>
<evidence type="ECO:0000256" key="1">
    <source>
        <dbReference type="SAM" id="MobiDB-lite"/>
    </source>
</evidence>
<reference evidence="2" key="1">
    <citation type="submission" date="2023-03" db="EMBL/GenBank/DDBJ databases">
        <title>Massive genome expansion in bonnet fungi (Mycena s.s.) driven by repeated elements and novel gene families across ecological guilds.</title>
        <authorList>
            <consortium name="Lawrence Berkeley National Laboratory"/>
            <person name="Harder C.B."/>
            <person name="Miyauchi S."/>
            <person name="Viragh M."/>
            <person name="Kuo A."/>
            <person name="Thoen E."/>
            <person name="Andreopoulos B."/>
            <person name="Lu D."/>
            <person name="Skrede I."/>
            <person name="Drula E."/>
            <person name="Henrissat B."/>
            <person name="Morin E."/>
            <person name="Kohler A."/>
            <person name="Barry K."/>
            <person name="LaButti K."/>
            <person name="Morin E."/>
            <person name="Salamov A."/>
            <person name="Lipzen A."/>
            <person name="Mereny Z."/>
            <person name="Hegedus B."/>
            <person name="Baldrian P."/>
            <person name="Stursova M."/>
            <person name="Weitz H."/>
            <person name="Taylor A."/>
            <person name="Grigoriev I.V."/>
            <person name="Nagy L.G."/>
            <person name="Martin F."/>
            <person name="Kauserud H."/>
        </authorList>
    </citation>
    <scope>NUCLEOTIDE SEQUENCE</scope>
    <source>
        <strain evidence="2">9284</strain>
    </source>
</reference>
<accession>A0AAD7C4E8</accession>
<evidence type="ECO:0000313" key="2">
    <source>
        <dbReference type="EMBL" id="KAJ7638735.1"/>
    </source>
</evidence>
<dbReference type="EMBL" id="JARKIF010000005">
    <property type="protein sequence ID" value="KAJ7638735.1"/>
    <property type="molecule type" value="Genomic_DNA"/>
</dbReference>
<evidence type="ECO:0000313" key="3">
    <source>
        <dbReference type="Proteomes" id="UP001221142"/>
    </source>
</evidence>